<keyword evidence="2" id="KW-1185">Reference proteome</keyword>
<dbReference type="Proteomes" id="UP001589688">
    <property type="component" value="Unassembled WGS sequence"/>
</dbReference>
<accession>A0ABV5ZMQ6</accession>
<dbReference type="EMBL" id="JBHLZF010000002">
    <property type="protein sequence ID" value="MFB9898660.1"/>
    <property type="molecule type" value="Genomic_DNA"/>
</dbReference>
<reference evidence="1 2" key="1">
    <citation type="submission" date="2024-09" db="EMBL/GenBank/DDBJ databases">
        <authorList>
            <person name="Sun Q."/>
            <person name="Mori K."/>
        </authorList>
    </citation>
    <scope>NUCLEOTIDE SEQUENCE [LARGE SCALE GENOMIC DNA]</scope>
    <source>
        <strain evidence="1 2">ATCC 51272</strain>
    </source>
</reference>
<evidence type="ECO:0000313" key="1">
    <source>
        <dbReference type="EMBL" id="MFB9898660.1"/>
    </source>
</evidence>
<dbReference type="RefSeq" id="WP_027952853.1">
    <property type="nucleotide sequence ID" value="NZ_JADU01000038.1"/>
</dbReference>
<gene>
    <name evidence="1" type="ORF">ACFFK8_12895</name>
</gene>
<name>A0ABV5ZMQ6_9BACT</name>
<organism evidence="1 2">
    <name type="scientific">Hallella seregens ATCC 51272</name>
    <dbReference type="NCBI Taxonomy" id="1336250"/>
    <lineage>
        <taxon>Bacteria</taxon>
        <taxon>Pseudomonadati</taxon>
        <taxon>Bacteroidota</taxon>
        <taxon>Bacteroidia</taxon>
        <taxon>Bacteroidales</taxon>
        <taxon>Prevotellaceae</taxon>
        <taxon>Hallella</taxon>
    </lineage>
</organism>
<protein>
    <submittedName>
        <fullName evidence="1">Ubiquinol cytochrome C oxidoreductase</fullName>
    </submittedName>
</protein>
<comment type="caution">
    <text evidence="1">The sequence shown here is derived from an EMBL/GenBank/DDBJ whole genome shotgun (WGS) entry which is preliminary data.</text>
</comment>
<evidence type="ECO:0000313" key="2">
    <source>
        <dbReference type="Proteomes" id="UP001589688"/>
    </source>
</evidence>
<proteinExistence type="predicted"/>
<sequence length="81" mass="8672">MLFFYILYASLLLLLAPFLVAGKGFGGFLLFFALSMGIPVAGSILWAWLWAPGNSAANVRITIAFHVLAASLALIWLLSAA</sequence>